<dbReference type="Pfam" id="PF00169">
    <property type="entry name" value="PH"/>
    <property type="match status" value="1"/>
</dbReference>
<feature type="domain" description="PH" evidence="1">
    <location>
        <begin position="60"/>
        <end position="157"/>
    </location>
</feature>
<reference evidence="3" key="1">
    <citation type="submission" date="2025-08" db="UniProtKB">
        <authorList>
            <consortium name="RefSeq"/>
        </authorList>
    </citation>
    <scope>IDENTIFICATION</scope>
    <source>
        <tissue evidence="3">Testes</tissue>
    </source>
</reference>
<organism evidence="2 3">
    <name type="scientific">Saccoglossus kowalevskii</name>
    <name type="common">Acorn worm</name>
    <dbReference type="NCBI Taxonomy" id="10224"/>
    <lineage>
        <taxon>Eukaryota</taxon>
        <taxon>Metazoa</taxon>
        <taxon>Hemichordata</taxon>
        <taxon>Enteropneusta</taxon>
        <taxon>Harrimaniidae</taxon>
        <taxon>Saccoglossus</taxon>
    </lineage>
</organism>
<dbReference type="PANTHER" id="PTHR47644:SF1">
    <property type="entry name" value="PDZ DOMAIN-CONTAINING PROTEIN"/>
    <property type="match status" value="1"/>
</dbReference>
<name>A0ABM0LW17_SACKO</name>
<accession>A0ABM0LW17</accession>
<sequence>MWTCSLYPENEASFQIVVHAFELNGWANALSGASNPKVSSDPWIDISVHNVGLPSLSITNPDCHGYLYKVGGRRKVWRRRYCVLKDACMYYYRDVNSLTAQGVAHFHGYSIQETEIGNKKFAFMLSPPDPVMRVWYFSADHDVDRKRWIASLAESIGHWICMDNNAEQECNDVEQEAGEEKAF</sequence>
<proteinExistence type="predicted"/>
<dbReference type="SMART" id="SM00233">
    <property type="entry name" value="PH"/>
    <property type="match status" value="1"/>
</dbReference>
<dbReference type="InterPro" id="IPR011993">
    <property type="entry name" value="PH-like_dom_sf"/>
</dbReference>
<keyword evidence="2" id="KW-1185">Reference proteome</keyword>
<dbReference type="PROSITE" id="PS50003">
    <property type="entry name" value="PH_DOMAIN"/>
    <property type="match status" value="1"/>
</dbReference>
<evidence type="ECO:0000313" key="2">
    <source>
        <dbReference type="Proteomes" id="UP000694865"/>
    </source>
</evidence>
<protein>
    <submittedName>
        <fullName evidence="3">SH3 domain-binding protein 2-like</fullName>
    </submittedName>
</protein>
<dbReference type="Proteomes" id="UP000694865">
    <property type="component" value="Unplaced"/>
</dbReference>
<dbReference type="RefSeq" id="XP_006811958.1">
    <property type="nucleotide sequence ID" value="XM_006811895.1"/>
</dbReference>
<gene>
    <name evidence="3" type="primary">LOC102802682</name>
</gene>
<dbReference type="Gene3D" id="2.30.29.30">
    <property type="entry name" value="Pleckstrin-homology domain (PH domain)/Phosphotyrosine-binding domain (PTB)"/>
    <property type="match status" value="1"/>
</dbReference>
<evidence type="ECO:0000259" key="1">
    <source>
        <dbReference type="PROSITE" id="PS50003"/>
    </source>
</evidence>
<dbReference type="GeneID" id="102802682"/>
<dbReference type="PANTHER" id="PTHR47644">
    <property type="entry name" value="AGAP008221-PA"/>
    <property type="match status" value="1"/>
</dbReference>
<evidence type="ECO:0000313" key="3">
    <source>
        <dbReference type="RefSeq" id="XP_006811958.1"/>
    </source>
</evidence>
<dbReference type="SUPFAM" id="SSF50729">
    <property type="entry name" value="PH domain-like"/>
    <property type="match status" value="1"/>
</dbReference>
<dbReference type="InterPro" id="IPR001849">
    <property type="entry name" value="PH_domain"/>
</dbReference>